<evidence type="ECO:0000313" key="11">
    <source>
        <dbReference type="Proteomes" id="UP000005096"/>
    </source>
</evidence>
<dbReference type="GO" id="GO:0009089">
    <property type="term" value="P:lysine biosynthetic process via diaminopimelate"/>
    <property type="evidence" value="ECO:0007669"/>
    <property type="project" value="UniProtKB-UniRule"/>
</dbReference>
<comment type="similarity">
    <text evidence="2 8">Belongs to the diaminopimelate epimerase family.</text>
</comment>
<name>E3CZN5_9BACT</name>
<dbReference type="RefSeq" id="WP_006301911.1">
    <property type="nucleotide sequence ID" value="NZ_CM001022.1"/>
</dbReference>
<evidence type="ECO:0000256" key="7">
    <source>
        <dbReference type="ARBA" id="ARBA00051712"/>
    </source>
</evidence>
<dbReference type="GO" id="GO:0005829">
    <property type="term" value="C:cytosol"/>
    <property type="evidence" value="ECO:0007669"/>
    <property type="project" value="TreeGrafter"/>
</dbReference>
<comment type="subcellular location">
    <subcellularLocation>
        <location evidence="8">Cytoplasm</location>
    </subcellularLocation>
</comment>
<feature type="binding site" evidence="8">
    <location>
        <begin position="212"/>
        <end position="213"/>
    </location>
    <ligand>
        <name>substrate</name>
    </ligand>
</feature>
<dbReference type="STRING" id="584708.Apau_2258"/>
<dbReference type="InterPro" id="IPR001653">
    <property type="entry name" value="DAP_epimerase_DapF"/>
</dbReference>
<evidence type="ECO:0000256" key="5">
    <source>
        <dbReference type="ARBA" id="ARBA00023154"/>
    </source>
</evidence>
<dbReference type="GO" id="GO:0008837">
    <property type="term" value="F:diaminopimelate epimerase activity"/>
    <property type="evidence" value="ECO:0007669"/>
    <property type="project" value="UniProtKB-UniRule"/>
</dbReference>
<evidence type="ECO:0000256" key="8">
    <source>
        <dbReference type="HAMAP-Rule" id="MF_00197"/>
    </source>
</evidence>
<dbReference type="SUPFAM" id="SSF54506">
    <property type="entry name" value="Diaminopimelate epimerase-like"/>
    <property type="match status" value="2"/>
</dbReference>
<dbReference type="OrthoDB" id="9805408at2"/>
<sequence length="275" mass="30181">MTRYAKLHGNGNDFLVLDLRGTPGEGKDHAAEARALCRREESLGADGLLLVESSSRLNFRMRLFNRDGSEGEMCGNGARCIARYAWETGIAPAEMAFETLGGDVHARVDAPFVRLRLAEVDLGDATWERKTSAGGQELAYSFLTVGVPHCVVFLEDLATRPREELFRLGRELRGRTDLFPRGTNVNFLAPEKEGLFLITYERGVEDLTRSCGTGSVAAAVTARRLGRCGDDVKVRNLGGINRVLLEDSGPDRVRPSLEGRTALVAWMEPTEEALV</sequence>
<dbReference type="PANTHER" id="PTHR31689:SF0">
    <property type="entry name" value="DIAMINOPIMELATE EPIMERASE"/>
    <property type="match status" value="1"/>
</dbReference>
<dbReference type="Gene3D" id="3.10.310.10">
    <property type="entry name" value="Diaminopimelate Epimerase, Chain A, domain 1"/>
    <property type="match status" value="2"/>
</dbReference>
<dbReference type="HOGENOM" id="CLU_053306_3_2_0"/>
<keyword evidence="6 8" id="KW-0413">Isomerase</keyword>
<dbReference type="PaxDb" id="584708-Apau_2258"/>
<feature type="active site" description="Proton donor" evidence="8">
    <location>
        <position position="74"/>
    </location>
</feature>
<evidence type="ECO:0000256" key="9">
    <source>
        <dbReference type="PROSITE-ProRule" id="PRU10125"/>
    </source>
</evidence>
<dbReference type="InterPro" id="IPR018510">
    <property type="entry name" value="DAP_epimerase_AS"/>
</dbReference>
<comment type="catalytic activity">
    <reaction evidence="7 8">
        <text>(2S,6S)-2,6-diaminopimelate = meso-2,6-diaminopimelate</text>
        <dbReference type="Rhea" id="RHEA:15393"/>
        <dbReference type="ChEBI" id="CHEBI:57609"/>
        <dbReference type="ChEBI" id="CHEBI:57791"/>
        <dbReference type="EC" id="5.1.1.7"/>
    </reaction>
</comment>
<dbReference type="EC" id="5.1.1.7" evidence="3 8"/>
<dbReference type="EMBL" id="CM001022">
    <property type="protein sequence ID" value="EFQ24667.1"/>
    <property type="molecule type" value="Genomic_DNA"/>
</dbReference>
<keyword evidence="8" id="KW-0963">Cytoplasm</keyword>
<dbReference type="NCBIfam" id="TIGR00652">
    <property type="entry name" value="DapF"/>
    <property type="match status" value="1"/>
</dbReference>
<dbReference type="PANTHER" id="PTHR31689">
    <property type="entry name" value="DIAMINOPIMELATE EPIMERASE, CHLOROPLASTIC"/>
    <property type="match status" value="1"/>
</dbReference>
<gene>
    <name evidence="8" type="primary">dapF</name>
    <name evidence="10" type="ORF">Apau_2258</name>
</gene>
<keyword evidence="5 8" id="KW-0457">Lysine biosynthesis</keyword>
<feature type="binding site" evidence="8">
    <location>
        <begin position="75"/>
        <end position="76"/>
    </location>
    <ligand>
        <name>substrate</name>
    </ligand>
</feature>
<dbReference type="HAMAP" id="MF_00197">
    <property type="entry name" value="DAP_epimerase"/>
    <property type="match status" value="1"/>
</dbReference>
<protein>
    <recommendedName>
        <fullName evidence="3 8">Diaminopimelate epimerase</fullName>
        <shortName evidence="8">DAP epimerase</shortName>
        <ecNumber evidence="3 8">5.1.1.7</ecNumber>
    </recommendedName>
    <alternativeName>
        <fullName evidence="8">PLP-independent amino acid racemase</fullName>
    </alternativeName>
</protein>
<feature type="active site" description="Proton acceptor" evidence="8">
    <location>
        <position position="211"/>
    </location>
</feature>
<dbReference type="PROSITE" id="PS01326">
    <property type="entry name" value="DAP_EPIMERASE"/>
    <property type="match status" value="1"/>
</dbReference>
<proteinExistence type="inferred from homology"/>
<feature type="site" description="Could be important to modulate the pK values of the two catalytic cysteine residues" evidence="8">
    <location>
        <position position="149"/>
    </location>
</feature>
<comment type="subunit">
    <text evidence="8">Homodimer.</text>
</comment>
<organism evidence="10 11">
    <name type="scientific">Aminomonas paucivorans DSM 12260</name>
    <dbReference type="NCBI Taxonomy" id="584708"/>
    <lineage>
        <taxon>Bacteria</taxon>
        <taxon>Thermotogati</taxon>
        <taxon>Synergistota</taxon>
        <taxon>Synergistia</taxon>
        <taxon>Synergistales</taxon>
        <taxon>Synergistaceae</taxon>
        <taxon>Aminomonas</taxon>
    </lineage>
</organism>
<dbReference type="Proteomes" id="UP000005096">
    <property type="component" value="Chromosome"/>
</dbReference>
<comment type="pathway">
    <text evidence="1 8">Amino-acid biosynthesis; L-lysine biosynthesis via DAP pathway; DL-2,6-diaminopimelate from LL-2,6-diaminopimelate: step 1/1.</text>
</comment>
<comment type="function">
    <text evidence="8">Catalyzes the stereoinversion of LL-2,6-diaminopimelate (L,L-DAP) to meso-diaminopimelate (meso-DAP), a precursor of L-lysine and an essential component of the bacterial peptidoglycan.</text>
</comment>
<dbReference type="AlphaFoldDB" id="E3CZN5"/>
<feature type="site" description="Could be important to modulate the pK values of the two catalytic cysteine residues" evidence="8">
    <location>
        <position position="201"/>
    </location>
</feature>
<dbReference type="Pfam" id="PF01678">
    <property type="entry name" value="DAP_epimerase"/>
    <property type="match status" value="2"/>
</dbReference>
<evidence type="ECO:0000256" key="2">
    <source>
        <dbReference type="ARBA" id="ARBA00010219"/>
    </source>
</evidence>
<feature type="binding site" evidence="8">
    <location>
        <position position="184"/>
    </location>
    <ligand>
        <name>substrate</name>
    </ligand>
</feature>
<feature type="binding site" evidence="8">
    <location>
        <begin position="201"/>
        <end position="202"/>
    </location>
    <ligand>
        <name>substrate</name>
    </ligand>
</feature>
<feature type="binding site" evidence="8">
    <location>
        <position position="65"/>
    </location>
    <ligand>
        <name>substrate</name>
    </ligand>
</feature>
<evidence type="ECO:0000256" key="1">
    <source>
        <dbReference type="ARBA" id="ARBA00005196"/>
    </source>
</evidence>
<keyword evidence="11" id="KW-1185">Reference proteome</keyword>
<reference evidence="10 11" key="1">
    <citation type="journal article" date="2010" name="Stand. Genomic Sci.">
        <title>Non-contiguous finished genome sequence of Aminomonas paucivorans type strain (GLU-3).</title>
        <authorList>
            <person name="Pitluck S."/>
            <person name="Yasawong M."/>
            <person name="Held B."/>
            <person name="Lapidus A."/>
            <person name="Nolan M."/>
            <person name="Copeland A."/>
            <person name="Lucas S."/>
            <person name="Del Rio T.G."/>
            <person name="Tice H."/>
            <person name="Cheng J.F."/>
            <person name="Chertkov O."/>
            <person name="Goodwin L."/>
            <person name="Tapia R."/>
            <person name="Han C."/>
            <person name="Liolios K."/>
            <person name="Ivanova N."/>
            <person name="Mavromatis K."/>
            <person name="Ovchinnikova G."/>
            <person name="Pati A."/>
            <person name="Chen A."/>
            <person name="Palaniappan K."/>
            <person name="Land M."/>
            <person name="Hauser L."/>
            <person name="Chang Y.J."/>
            <person name="Jeffries C.D."/>
            <person name="Pukall R."/>
            <person name="Spring S."/>
            <person name="Rohde M."/>
            <person name="Sikorski J."/>
            <person name="Goker M."/>
            <person name="Woyke T."/>
            <person name="Bristow J."/>
            <person name="Eisen J.A."/>
            <person name="Markowitz V."/>
            <person name="Hugenholtz P."/>
            <person name="Kyrpides N.C."/>
            <person name="Klenk H.P."/>
        </authorList>
    </citation>
    <scope>NUCLEOTIDE SEQUENCE [LARGE SCALE GENOMIC DNA]</scope>
    <source>
        <strain evidence="10 11">DSM 12260</strain>
    </source>
</reference>
<dbReference type="eggNOG" id="COG0253">
    <property type="taxonomic scope" value="Bacteria"/>
</dbReference>
<feature type="active site" evidence="9">
    <location>
        <position position="74"/>
    </location>
</feature>
<feature type="binding site" evidence="8">
    <location>
        <position position="12"/>
    </location>
    <ligand>
        <name>substrate</name>
    </ligand>
</feature>
<evidence type="ECO:0000256" key="3">
    <source>
        <dbReference type="ARBA" id="ARBA00013080"/>
    </source>
</evidence>
<comment type="caution">
    <text evidence="8">Lacks conserved residue(s) required for the propagation of feature annotation.</text>
</comment>
<evidence type="ECO:0000256" key="6">
    <source>
        <dbReference type="ARBA" id="ARBA00023235"/>
    </source>
</evidence>
<evidence type="ECO:0000313" key="10">
    <source>
        <dbReference type="EMBL" id="EFQ24667.1"/>
    </source>
</evidence>
<accession>E3CZN5</accession>
<keyword evidence="4 8" id="KW-0028">Amino-acid biosynthesis</keyword>
<dbReference type="UniPathway" id="UPA00034">
    <property type="reaction ID" value="UER00025"/>
</dbReference>
<evidence type="ECO:0000256" key="4">
    <source>
        <dbReference type="ARBA" id="ARBA00022605"/>
    </source>
</evidence>